<feature type="region of interest" description="Disordered" evidence="1">
    <location>
        <begin position="1"/>
        <end position="45"/>
    </location>
</feature>
<gene>
    <name evidence="2" type="ORF">OLEA9_A032393</name>
</gene>
<dbReference type="PANTHER" id="PTHR48151">
    <property type="entry name" value="SH3 DOMAIN-CONTAINING PROTEIN"/>
    <property type="match status" value="1"/>
</dbReference>
<evidence type="ECO:0000313" key="3">
    <source>
        <dbReference type="Proteomes" id="UP000594638"/>
    </source>
</evidence>
<name>A0A8S0RCM1_OLEEU</name>
<dbReference type="InterPro" id="IPR053296">
    <property type="entry name" value="TSET_member_tstB"/>
</dbReference>
<evidence type="ECO:0000256" key="1">
    <source>
        <dbReference type="SAM" id="MobiDB-lite"/>
    </source>
</evidence>
<proteinExistence type="predicted"/>
<dbReference type="Gramene" id="OE9A032393T2">
    <property type="protein sequence ID" value="OE9A032393C2"/>
    <property type="gene ID" value="OE9A032393"/>
</dbReference>
<dbReference type="AlphaFoldDB" id="A0A8S0RCM1"/>
<evidence type="ECO:0000313" key="2">
    <source>
        <dbReference type="EMBL" id="CAA2976502.1"/>
    </source>
</evidence>
<dbReference type="PANTHER" id="PTHR48151:SF3">
    <property type="entry name" value="SH3 DOMAIN-CONTAINING PROTEIN"/>
    <property type="match status" value="1"/>
</dbReference>
<organism evidence="2 3">
    <name type="scientific">Olea europaea subsp. europaea</name>
    <dbReference type="NCBI Taxonomy" id="158383"/>
    <lineage>
        <taxon>Eukaryota</taxon>
        <taxon>Viridiplantae</taxon>
        <taxon>Streptophyta</taxon>
        <taxon>Embryophyta</taxon>
        <taxon>Tracheophyta</taxon>
        <taxon>Spermatophyta</taxon>
        <taxon>Magnoliopsida</taxon>
        <taxon>eudicotyledons</taxon>
        <taxon>Gunneridae</taxon>
        <taxon>Pentapetalae</taxon>
        <taxon>asterids</taxon>
        <taxon>lamiids</taxon>
        <taxon>Lamiales</taxon>
        <taxon>Oleaceae</taxon>
        <taxon>Oleeae</taxon>
        <taxon>Olea</taxon>
    </lineage>
</organism>
<keyword evidence="3" id="KW-1185">Reference proteome</keyword>
<dbReference type="Proteomes" id="UP000594638">
    <property type="component" value="Unassembled WGS sequence"/>
</dbReference>
<accession>A0A8S0RCM1</accession>
<feature type="compositionally biased region" description="Low complexity" evidence="1">
    <location>
        <begin position="14"/>
        <end position="29"/>
    </location>
</feature>
<comment type="caution">
    <text evidence="2">The sequence shown here is derived from an EMBL/GenBank/DDBJ whole genome shotgun (WGS) entry which is preliminary data.</text>
</comment>
<dbReference type="EMBL" id="CACTIH010002454">
    <property type="protein sequence ID" value="CAA2976502.1"/>
    <property type="molecule type" value="Genomic_DNA"/>
</dbReference>
<protein>
    <submittedName>
        <fullName evidence="2">Uncharacterized protein</fullName>
    </submittedName>
</protein>
<dbReference type="OrthoDB" id="1677190at2759"/>
<reference evidence="2 3" key="1">
    <citation type="submission" date="2019-12" db="EMBL/GenBank/DDBJ databases">
        <authorList>
            <person name="Alioto T."/>
            <person name="Alioto T."/>
            <person name="Gomez Garrido J."/>
        </authorList>
    </citation>
    <scope>NUCLEOTIDE SEQUENCE [LARGE SCALE GENOMIC DNA]</scope>
</reference>
<sequence length="151" mass="15938">MTDSPGMTLMDLISSDPSSAKPSSSSSTAAPPPESPKNASVGAPVPVVVDRKSKKGSLMQIQSDTISAAKAAFNPVRTNIMPQKQKTKPVSYAQLARSIHELAATSDQKSSQRQLVHHVFPKLAVYNSVDPSLAPSLLMVCANSSFVINCC</sequence>